<keyword evidence="3 6" id="KW-0812">Transmembrane</keyword>
<reference evidence="8 9" key="1">
    <citation type="submission" date="2019-07" db="EMBL/GenBank/DDBJ databases">
        <title>Description of 53C-WASEF.</title>
        <authorList>
            <person name="Pitt A."/>
            <person name="Hahn M.W."/>
        </authorList>
    </citation>
    <scope>NUCLEOTIDE SEQUENCE [LARGE SCALE GENOMIC DNA]</scope>
    <source>
        <strain evidence="8 9">53C-WASEF</strain>
    </source>
</reference>
<dbReference type="PANTHER" id="PTHR23519:SF1">
    <property type="entry name" value="AUTOPHAGY-RELATED PROTEIN 22"/>
    <property type="match status" value="1"/>
</dbReference>
<feature type="transmembrane region" description="Helical" evidence="6">
    <location>
        <begin position="194"/>
        <end position="217"/>
    </location>
</feature>
<evidence type="ECO:0000259" key="7">
    <source>
        <dbReference type="PROSITE" id="PS50850"/>
    </source>
</evidence>
<feature type="transmembrane region" description="Helical" evidence="6">
    <location>
        <begin position="289"/>
        <end position="310"/>
    </location>
</feature>
<keyword evidence="4 6" id="KW-1133">Transmembrane helix</keyword>
<evidence type="ECO:0000313" key="8">
    <source>
        <dbReference type="EMBL" id="TSJ75742.1"/>
    </source>
</evidence>
<feature type="domain" description="Major facilitator superfamily (MFS) profile" evidence="7">
    <location>
        <begin position="252"/>
        <end position="439"/>
    </location>
</feature>
<comment type="caution">
    <text evidence="8">The sequence shown here is derived from an EMBL/GenBank/DDBJ whole genome shotgun (WGS) entry which is preliminary data.</text>
</comment>
<feature type="transmembrane region" description="Helical" evidence="6">
    <location>
        <begin position="33"/>
        <end position="59"/>
    </location>
</feature>
<dbReference type="Gene3D" id="1.20.1250.20">
    <property type="entry name" value="MFS general substrate transporter like domains"/>
    <property type="match status" value="2"/>
</dbReference>
<gene>
    <name evidence="8" type="ORF">FPL22_15865</name>
</gene>
<dbReference type="GO" id="GO:0012505">
    <property type="term" value="C:endomembrane system"/>
    <property type="evidence" value="ECO:0007669"/>
    <property type="project" value="UniProtKB-SubCell"/>
</dbReference>
<dbReference type="InterPro" id="IPR024671">
    <property type="entry name" value="Atg22-like"/>
</dbReference>
<dbReference type="OrthoDB" id="9768783at2"/>
<dbReference type="InterPro" id="IPR036259">
    <property type="entry name" value="MFS_trans_sf"/>
</dbReference>
<feature type="transmembrane region" description="Helical" evidence="6">
    <location>
        <begin position="71"/>
        <end position="93"/>
    </location>
</feature>
<dbReference type="Proteomes" id="UP000315648">
    <property type="component" value="Unassembled WGS sequence"/>
</dbReference>
<sequence length="439" mass="46544">MRVSQLAPVNAYAFTPRHMSQPADQAPVKKSEIFGWCCFDFANSAFTTIIITAVYFVYFQKVVMSGAAEASTWWGVALAVSQLGAIIVSPFIGALADVQASKKKFLMATAIVCSLATASLYFVGPGEPLLALVLVVLANFAFSLSETLCAGFLPEISTPQNAGRISGYGWSFGYFGGLLSLVLALLIIKSGEGRVPWTFVMTGVFFMLASLPTLLLVRERARPRTLAPGRTLFAEAWGANLRSLRELPSHRTLAAFLVSLMFSTAGLVAVVAFAGGYADGVLKMTPEEFIKLLVVLQLSGVAGAYGFGLLQDRAGPKFALSLSLILWIFVCVAGAYCSSKLQFYGIGALAGIAMGALQSAGRAVVSTLTPEGRGGEFFGFWGFFTKLAGVIGQPVFGVLATHFGFRTAILVNAGFFVVGLVILLPLSLTPSVAVARNET</sequence>
<comment type="subcellular location">
    <subcellularLocation>
        <location evidence="1">Endomembrane system</location>
        <topology evidence="1">Multi-pass membrane protein</topology>
    </subcellularLocation>
</comment>
<evidence type="ECO:0000256" key="5">
    <source>
        <dbReference type="ARBA" id="ARBA00023136"/>
    </source>
</evidence>
<dbReference type="InterPro" id="IPR020846">
    <property type="entry name" value="MFS_dom"/>
</dbReference>
<keyword evidence="5 6" id="KW-0472">Membrane</keyword>
<evidence type="ECO:0000256" key="3">
    <source>
        <dbReference type="ARBA" id="ARBA00022692"/>
    </source>
</evidence>
<feature type="transmembrane region" description="Helical" evidence="6">
    <location>
        <begin position="377"/>
        <end position="396"/>
    </location>
</feature>
<evidence type="ECO:0000256" key="2">
    <source>
        <dbReference type="ARBA" id="ARBA00022448"/>
    </source>
</evidence>
<feature type="transmembrane region" description="Helical" evidence="6">
    <location>
        <begin position="408"/>
        <end position="428"/>
    </location>
</feature>
<dbReference type="EMBL" id="VMBG01000003">
    <property type="protein sequence ID" value="TSJ75742.1"/>
    <property type="molecule type" value="Genomic_DNA"/>
</dbReference>
<evidence type="ECO:0000256" key="1">
    <source>
        <dbReference type="ARBA" id="ARBA00004127"/>
    </source>
</evidence>
<dbReference type="InterPro" id="IPR050495">
    <property type="entry name" value="ATG22/LtaA_families"/>
</dbReference>
<organism evidence="8 9">
    <name type="scientific">Rariglobus hedericola</name>
    <dbReference type="NCBI Taxonomy" id="2597822"/>
    <lineage>
        <taxon>Bacteria</taxon>
        <taxon>Pseudomonadati</taxon>
        <taxon>Verrucomicrobiota</taxon>
        <taxon>Opitutia</taxon>
        <taxon>Opitutales</taxon>
        <taxon>Opitutaceae</taxon>
        <taxon>Rariglobus</taxon>
    </lineage>
</organism>
<dbReference type="GO" id="GO:0022857">
    <property type="term" value="F:transmembrane transporter activity"/>
    <property type="evidence" value="ECO:0007669"/>
    <property type="project" value="InterPro"/>
</dbReference>
<name>A0A556QGG8_9BACT</name>
<dbReference type="PROSITE" id="PS50850">
    <property type="entry name" value="MFS"/>
    <property type="match status" value="1"/>
</dbReference>
<evidence type="ECO:0000256" key="6">
    <source>
        <dbReference type="SAM" id="Phobius"/>
    </source>
</evidence>
<dbReference type="PANTHER" id="PTHR23519">
    <property type="entry name" value="AUTOPHAGY-RELATED PROTEIN 22"/>
    <property type="match status" value="1"/>
</dbReference>
<proteinExistence type="predicted"/>
<keyword evidence="2" id="KW-0813">Transport</keyword>
<protein>
    <submittedName>
        <fullName evidence="8">MFS transporter</fullName>
    </submittedName>
</protein>
<evidence type="ECO:0000256" key="4">
    <source>
        <dbReference type="ARBA" id="ARBA00022989"/>
    </source>
</evidence>
<feature type="transmembrane region" description="Helical" evidence="6">
    <location>
        <begin position="342"/>
        <end position="365"/>
    </location>
</feature>
<evidence type="ECO:0000313" key="9">
    <source>
        <dbReference type="Proteomes" id="UP000315648"/>
    </source>
</evidence>
<feature type="transmembrane region" description="Helical" evidence="6">
    <location>
        <begin position="252"/>
        <end position="277"/>
    </location>
</feature>
<dbReference type="AlphaFoldDB" id="A0A556QGG8"/>
<dbReference type="SUPFAM" id="SSF103473">
    <property type="entry name" value="MFS general substrate transporter"/>
    <property type="match status" value="1"/>
</dbReference>
<feature type="transmembrane region" description="Helical" evidence="6">
    <location>
        <begin position="129"/>
        <end position="153"/>
    </location>
</feature>
<accession>A0A556QGG8</accession>
<feature type="transmembrane region" description="Helical" evidence="6">
    <location>
        <begin position="317"/>
        <end position="336"/>
    </location>
</feature>
<keyword evidence="9" id="KW-1185">Reference proteome</keyword>
<feature type="transmembrane region" description="Helical" evidence="6">
    <location>
        <begin position="165"/>
        <end position="188"/>
    </location>
</feature>
<feature type="transmembrane region" description="Helical" evidence="6">
    <location>
        <begin position="105"/>
        <end position="123"/>
    </location>
</feature>
<dbReference type="Pfam" id="PF11700">
    <property type="entry name" value="ATG22"/>
    <property type="match status" value="1"/>
</dbReference>